<organism evidence="2 3">
    <name type="scientific">Haematococcus lacustris</name>
    <name type="common">Green alga</name>
    <name type="synonym">Haematococcus pluvialis</name>
    <dbReference type="NCBI Taxonomy" id="44745"/>
    <lineage>
        <taxon>Eukaryota</taxon>
        <taxon>Viridiplantae</taxon>
        <taxon>Chlorophyta</taxon>
        <taxon>core chlorophytes</taxon>
        <taxon>Chlorophyceae</taxon>
        <taxon>CS clade</taxon>
        <taxon>Chlamydomonadales</taxon>
        <taxon>Haematococcaceae</taxon>
        <taxon>Haematococcus</taxon>
    </lineage>
</organism>
<dbReference type="AlphaFoldDB" id="A0A699YIA8"/>
<evidence type="ECO:0000313" key="3">
    <source>
        <dbReference type="Proteomes" id="UP000485058"/>
    </source>
</evidence>
<evidence type="ECO:0000256" key="1">
    <source>
        <dbReference type="SAM" id="MobiDB-lite"/>
    </source>
</evidence>
<dbReference type="EMBL" id="BLLF01000275">
    <property type="protein sequence ID" value="GFH09930.1"/>
    <property type="molecule type" value="Genomic_DNA"/>
</dbReference>
<name>A0A699YIA8_HAELA</name>
<protein>
    <submittedName>
        <fullName evidence="2">Uncharacterized protein</fullName>
    </submittedName>
</protein>
<sequence length="174" mass="18073">MAVLVLPANGASNQPATARPTELRMRQSQLGIKLNTSPHTTGLNSHGMLGSGLPAPRAMHHWSQQVSSTASTPHPPILPMLPASSTLFVLQPYTTHPPHAPADPADKHPTLPNNGAIALHGAYERWVGGGRCHSPESRCQASPAPAPVLGAANLCLPPQPLTSCSITQPGRGVG</sequence>
<feature type="region of interest" description="Disordered" evidence="1">
    <location>
        <begin position="1"/>
        <end position="23"/>
    </location>
</feature>
<dbReference type="Proteomes" id="UP000485058">
    <property type="component" value="Unassembled WGS sequence"/>
</dbReference>
<evidence type="ECO:0000313" key="2">
    <source>
        <dbReference type="EMBL" id="GFH09930.1"/>
    </source>
</evidence>
<reference evidence="2 3" key="1">
    <citation type="submission" date="2020-02" db="EMBL/GenBank/DDBJ databases">
        <title>Draft genome sequence of Haematococcus lacustris strain NIES-144.</title>
        <authorList>
            <person name="Morimoto D."/>
            <person name="Nakagawa S."/>
            <person name="Yoshida T."/>
            <person name="Sawayama S."/>
        </authorList>
    </citation>
    <scope>NUCLEOTIDE SEQUENCE [LARGE SCALE GENOMIC DNA]</scope>
    <source>
        <strain evidence="2 3">NIES-144</strain>
    </source>
</reference>
<keyword evidence="3" id="KW-1185">Reference proteome</keyword>
<proteinExistence type="predicted"/>
<accession>A0A699YIA8</accession>
<gene>
    <name evidence="2" type="ORF">HaLaN_05161</name>
</gene>
<comment type="caution">
    <text evidence="2">The sequence shown here is derived from an EMBL/GenBank/DDBJ whole genome shotgun (WGS) entry which is preliminary data.</text>
</comment>